<keyword evidence="2" id="KW-0812">Transmembrane</keyword>
<dbReference type="Gene3D" id="1.20.144.10">
    <property type="entry name" value="Phosphatidic acid phosphatase type 2/haloperoxidase"/>
    <property type="match status" value="1"/>
</dbReference>
<dbReference type="GO" id="GO:0005789">
    <property type="term" value="C:endoplasmic reticulum membrane"/>
    <property type="evidence" value="ECO:0007669"/>
    <property type="project" value="TreeGrafter"/>
</dbReference>
<evidence type="ECO:0000313" key="5">
    <source>
        <dbReference type="Proteomes" id="UP001140206"/>
    </source>
</evidence>
<feature type="domain" description="Phosphatidic acid phosphatase type 2/haloperoxidase" evidence="3">
    <location>
        <begin position="8"/>
        <end position="89"/>
    </location>
</feature>
<gene>
    <name evidence="4" type="ORF">LUZ62_022384</name>
</gene>
<feature type="transmembrane region" description="Helical" evidence="2">
    <location>
        <begin position="47"/>
        <end position="63"/>
    </location>
</feature>
<dbReference type="PANTHER" id="PTHR11247">
    <property type="entry name" value="PALMITOYL-PROTEIN THIOESTERASE/DOLICHYLDIPHOSPHATASE 1"/>
    <property type="match status" value="1"/>
</dbReference>
<reference evidence="4" key="1">
    <citation type="submission" date="2022-08" db="EMBL/GenBank/DDBJ databases">
        <authorList>
            <person name="Marques A."/>
        </authorList>
    </citation>
    <scope>NUCLEOTIDE SEQUENCE</scope>
    <source>
        <strain evidence="4">RhyPub2mFocal</strain>
        <tissue evidence="4">Leaves</tissue>
    </source>
</reference>
<evidence type="ECO:0000259" key="3">
    <source>
        <dbReference type="Pfam" id="PF01569"/>
    </source>
</evidence>
<dbReference type="EMBL" id="JAMFTS010000001">
    <property type="protein sequence ID" value="KAJ4809818.1"/>
    <property type="molecule type" value="Genomic_DNA"/>
</dbReference>
<keyword evidence="2" id="KW-0472">Membrane</keyword>
<dbReference type="PANTHER" id="PTHR11247:SF40">
    <property type="entry name" value="LIPID PHOSPHATE PHOSPHATASE EPSILON 1, CHLOROPLASTIC"/>
    <property type="match status" value="1"/>
</dbReference>
<dbReference type="SUPFAM" id="SSF48317">
    <property type="entry name" value="Acid phosphatase/Vanadium-dependent haloperoxidase"/>
    <property type="match status" value="1"/>
</dbReference>
<evidence type="ECO:0000256" key="1">
    <source>
        <dbReference type="ARBA" id="ARBA00022801"/>
    </source>
</evidence>
<keyword evidence="2" id="KW-1133">Transmembrane helix</keyword>
<protein>
    <recommendedName>
        <fullName evidence="3">Phosphatidic acid phosphatase type 2/haloperoxidase domain-containing protein</fullName>
    </recommendedName>
</protein>
<name>A0AAV8GW01_9POAL</name>
<feature type="transmembrane region" description="Helical" evidence="2">
    <location>
        <begin position="21"/>
        <end position="41"/>
    </location>
</feature>
<keyword evidence="1" id="KW-0378">Hydrolase</keyword>
<dbReference type="InterPro" id="IPR036938">
    <property type="entry name" value="PAP2/HPO_sf"/>
</dbReference>
<organism evidence="4 5">
    <name type="scientific">Rhynchospora pubera</name>
    <dbReference type="NCBI Taxonomy" id="906938"/>
    <lineage>
        <taxon>Eukaryota</taxon>
        <taxon>Viridiplantae</taxon>
        <taxon>Streptophyta</taxon>
        <taxon>Embryophyta</taxon>
        <taxon>Tracheophyta</taxon>
        <taxon>Spermatophyta</taxon>
        <taxon>Magnoliopsida</taxon>
        <taxon>Liliopsida</taxon>
        <taxon>Poales</taxon>
        <taxon>Cyperaceae</taxon>
        <taxon>Cyperoideae</taxon>
        <taxon>Rhynchosporeae</taxon>
        <taxon>Rhynchospora</taxon>
    </lineage>
</organism>
<dbReference type="GO" id="GO:0008610">
    <property type="term" value="P:lipid biosynthetic process"/>
    <property type="evidence" value="ECO:0007669"/>
    <property type="project" value="TreeGrafter"/>
</dbReference>
<dbReference type="Proteomes" id="UP001140206">
    <property type="component" value="Chromosome 1"/>
</dbReference>
<dbReference type="GO" id="GO:0047874">
    <property type="term" value="F:dolichyldiphosphatase activity"/>
    <property type="evidence" value="ECO:0007669"/>
    <property type="project" value="TreeGrafter"/>
</dbReference>
<dbReference type="InterPro" id="IPR000326">
    <property type="entry name" value="PAP2/HPO"/>
</dbReference>
<evidence type="ECO:0000313" key="4">
    <source>
        <dbReference type="EMBL" id="KAJ4809818.1"/>
    </source>
</evidence>
<accession>A0AAV8GW01</accession>
<dbReference type="Pfam" id="PF01569">
    <property type="entry name" value="PAP2"/>
    <property type="match status" value="1"/>
</dbReference>
<feature type="transmembrane region" description="Helical" evidence="2">
    <location>
        <begin position="106"/>
        <end position="126"/>
    </location>
</feature>
<evidence type="ECO:0000256" key="2">
    <source>
        <dbReference type="SAM" id="Phobius"/>
    </source>
</evidence>
<keyword evidence="5" id="KW-1185">Reference proteome</keyword>
<sequence length="131" mass="15118">MLNHKRPTSDYKPDPGMPSSHAQNIFYGAVFANLSLLQWLGTSFSTVIMNMLILLFGSYLAWLRISQKLHTVEQVIVGAILGSVFGFSWFFLWHCFLFSAYNFYSLVRVVVISSSFTSCGAFYYYIVRHWF</sequence>
<proteinExistence type="predicted"/>
<feature type="transmembrane region" description="Helical" evidence="2">
    <location>
        <begin position="75"/>
        <end position="100"/>
    </location>
</feature>
<dbReference type="AlphaFoldDB" id="A0AAV8GW01"/>
<dbReference type="GO" id="GO:0006487">
    <property type="term" value="P:protein N-linked glycosylation"/>
    <property type="evidence" value="ECO:0007669"/>
    <property type="project" value="TreeGrafter"/>
</dbReference>
<comment type="caution">
    <text evidence="4">The sequence shown here is derived from an EMBL/GenBank/DDBJ whole genome shotgun (WGS) entry which is preliminary data.</text>
</comment>